<evidence type="ECO:0000313" key="2">
    <source>
        <dbReference type="Proteomes" id="UP000070326"/>
    </source>
</evidence>
<dbReference type="Proteomes" id="UP000070326">
    <property type="component" value="Unassembled WGS sequence"/>
</dbReference>
<name>A0A135YMM5_9FIRM</name>
<organism evidence="1 2">
    <name type="scientific">Peptostreptococcus anaerobius</name>
    <dbReference type="NCBI Taxonomy" id="1261"/>
    <lineage>
        <taxon>Bacteria</taxon>
        <taxon>Bacillati</taxon>
        <taxon>Bacillota</taxon>
        <taxon>Clostridia</taxon>
        <taxon>Peptostreptococcales</taxon>
        <taxon>Peptostreptococcaceae</taxon>
        <taxon>Peptostreptococcus</taxon>
    </lineage>
</organism>
<proteinExistence type="predicted"/>
<protein>
    <submittedName>
        <fullName evidence="1">Uncharacterized protein</fullName>
    </submittedName>
</protein>
<evidence type="ECO:0000313" key="1">
    <source>
        <dbReference type="EMBL" id="KXI10650.1"/>
    </source>
</evidence>
<sequence>MENNMLENIGNEFEVFDYNMKGYRIGTFVFNYRLVEEDADTHVEIDVYKYSDPVVLYIKTYQAPLLDGAGPVDMCEALYEEFYEKSEDSSEEI</sequence>
<reference evidence="1 2" key="1">
    <citation type="submission" date="2016-02" db="EMBL/GenBank/DDBJ databases">
        <authorList>
            <person name="Wen L."/>
            <person name="He K."/>
            <person name="Yang H."/>
        </authorList>
    </citation>
    <scope>NUCLEOTIDE SEQUENCE [LARGE SCALE GENOMIC DNA]</scope>
    <source>
        <strain evidence="1 2">MJR8628A</strain>
    </source>
</reference>
<gene>
    <name evidence="1" type="ORF">HMPREF3195_01770</name>
</gene>
<dbReference type="PATRIC" id="fig|1261.5.peg.1776"/>
<dbReference type="AlphaFoldDB" id="A0A135YMM5"/>
<dbReference type="EMBL" id="LSQZ01000087">
    <property type="protein sequence ID" value="KXI10650.1"/>
    <property type="molecule type" value="Genomic_DNA"/>
</dbReference>
<comment type="caution">
    <text evidence="1">The sequence shown here is derived from an EMBL/GenBank/DDBJ whole genome shotgun (WGS) entry which is preliminary data.</text>
</comment>
<accession>A0A135YMM5</accession>
<dbReference type="STRING" id="1261.HMPREF3195_01770"/>